<evidence type="ECO:0000256" key="2">
    <source>
        <dbReference type="ARBA" id="ARBA00022771"/>
    </source>
</evidence>
<keyword evidence="3" id="KW-0862">Zinc</keyword>
<gene>
    <name evidence="7" type="ORF">chiPu_0023188</name>
</gene>
<organism evidence="7 8">
    <name type="scientific">Chiloscyllium punctatum</name>
    <name type="common">Brownbanded bambooshark</name>
    <name type="synonym">Hemiscyllium punctatum</name>
    <dbReference type="NCBI Taxonomy" id="137246"/>
    <lineage>
        <taxon>Eukaryota</taxon>
        <taxon>Metazoa</taxon>
        <taxon>Chordata</taxon>
        <taxon>Craniata</taxon>
        <taxon>Vertebrata</taxon>
        <taxon>Chondrichthyes</taxon>
        <taxon>Elasmobranchii</taxon>
        <taxon>Galeomorphii</taxon>
        <taxon>Galeoidea</taxon>
        <taxon>Orectolobiformes</taxon>
        <taxon>Hemiscylliidae</taxon>
        <taxon>Chiloscyllium</taxon>
    </lineage>
</organism>
<keyword evidence="1" id="KW-0479">Metal-binding</keyword>
<evidence type="ECO:0000313" key="7">
    <source>
        <dbReference type="EMBL" id="GCC39095.1"/>
    </source>
</evidence>
<dbReference type="AlphaFoldDB" id="A0A401T8Z8"/>
<dbReference type="Proteomes" id="UP000287033">
    <property type="component" value="Unassembled WGS sequence"/>
</dbReference>
<dbReference type="SUPFAM" id="SSF57845">
    <property type="entry name" value="B-box zinc-binding domain"/>
    <property type="match status" value="1"/>
</dbReference>
<evidence type="ECO:0000313" key="8">
    <source>
        <dbReference type="Proteomes" id="UP000287033"/>
    </source>
</evidence>
<reference evidence="7 8" key="1">
    <citation type="journal article" date="2018" name="Nat. Ecol. Evol.">
        <title>Shark genomes provide insights into elasmobranch evolution and the origin of vertebrates.</title>
        <authorList>
            <person name="Hara Y"/>
            <person name="Yamaguchi K"/>
            <person name="Onimaru K"/>
            <person name="Kadota M"/>
            <person name="Koyanagi M"/>
            <person name="Keeley SD"/>
            <person name="Tatsumi K"/>
            <person name="Tanaka K"/>
            <person name="Motone F"/>
            <person name="Kageyama Y"/>
            <person name="Nozu R"/>
            <person name="Adachi N"/>
            <person name="Nishimura O"/>
            <person name="Nakagawa R"/>
            <person name="Tanegashima C"/>
            <person name="Kiyatake I"/>
            <person name="Matsumoto R"/>
            <person name="Murakumo K"/>
            <person name="Nishida K"/>
            <person name="Terakita A"/>
            <person name="Kuratani S"/>
            <person name="Sato K"/>
            <person name="Hyodo S Kuraku.S."/>
        </authorList>
    </citation>
    <scope>NUCLEOTIDE SEQUENCE [LARGE SCALE GENOMIC DNA]</scope>
</reference>
<evidence type="ECO:0000259" key="6">
    <source>
        <dbReference type="PROSITE" id="PS50119"/>
    </source>
</evidence>
<dbReference type="Gene3D" id="3.30.40.10">
    <property type="entry name" value="Zinc/RING finger domain, C3HC4 (zinc finger)"/>
    <property type="match status" value="1"/>
</dbReference>
<proteinExistence type="predicted"/>
<name>A0A401T8Z8_CHIPU</name>
<feature type="domain" description="B box-type" evidence="6">
    <location>
        <begin position="88"/>
        <end position="132"/>
    </location>
</feature>
<dbReference type="PANTHER" id="PTHR24103">
    <property type="entry name" value="E3 UBIQUITIN-PROTEIN LIGASE TRIM"/>
    <property type="match status" value="1"/>
</dbReference>
<accession>A0A401T8Z8</accession>
<dbReference type="STRING" id="137246.A0A401T8Z8"/>
<evidence type="ECO:0000256" key="1">
    <source>
        <dbReference type="ARBA" id="ARBA00022723"/>
    </source>
</evidence>
<dbReference type="OrthoDB" id="654191at2759"/>
<evidence type="ECO:0000256" key="5">
    <source>
        <dbReference type="SAM" id="Coils"/>
    </source>
</evidence>
<keyword evidence="5" id="KW-0175">Coiled coil</keyword>
<feature type="non-terminal residue" evidence="7">
    <location>
        <position position="244"/>
    </location>
</feature>
<dbReference type="OMA" id="ANHEGFC"/>
<dbReference type="EMBL" id="BEZZ01016955">
    <property type="protein sequence ID" value="GCC39095.1"/>
    <property type="molecule type" value="Genomic_DNA"/>
</dbReference>
<dbReference type="GO" id="GO:0008270">
    <property type="term" value="F:zinc ion binding"/>
    <property type="evidence" value="ECO:0007669"/>
    <property type="project" value="UniProtKB-KW"/>
</dbReference>
<keyword evidence="2 4" id="KW-0863">Zinc-finger</keyword>
<keyword evidence="8" id="KW-1185">Reference proteome</keyword>
<comment type="caution">
    <text evidence="7">The sequence shown here is derived from an EMBL/GenBank/DDBJ whole genome shotgun (WGS) entry which is preliminary data.</text>
</comment>
<feature type="coiled-coil region" evidence="5">
    <location>
        <begin position="184"/>
        <end position="240"/>
    </location>
</feature>
<protein>
    <recommendedName>
        <fullName evidence="6">B box-type domain-containing protein</fullName>
    </recommendedName>
</protein>
<dbReference type="Gene3D" id="3.30.160.60">
    <property type="entry name" value="Classic Zinc Finger"/>
    <property type="match status" value="1"/>
</dbReference>
<evidence type="ECO:0000256" key="3">
    <source>
        <dbReference type="ARBA" id="ARBA00022833"/>
    </source>
</evidence>
<evidence type="ECO:0000256" key="4">
    <source>
        <dbReference type="PROSITE-ProRule" id="PRU00024"/>
    </source>
</evidence>
<dbReference type="InterPro" id="IPR000315">
    <property type="entry name" value="Znf_B-box"/>
</dbReference>
<dbReference type="SUPFAM" id="SSF57850">
    <property type="entry name" value="RING/U-box"/>
    <property type="match status" value="1"/>
</dbReference>
<dbReference type="PROSITE" id="PS50119">
    <property type="entry name" value="ZF_BBOX"/>
    <property type="match status" value="1"/>
</dbReference>
<sequence length="244" mass="28780">MDSTQQVQSLTKEVICPIFLKLLTDLAPLDCEHNGCRSCITQSWKKQEINSCQEGRQEFPERNLRGSRALANLTDKARTLNLNLQEKESNHDCEEHQEELKLFCETAEKMICRDSWEHREHCFILVKEAVGIYKDRVKSSLKSLTRKKSAALEMEQQQKQKIFQIQEESCSLQTHIKSEFTKMHQMLTEKEQSLLRDLREQEENILKPMDRNLCKIQDNLNSLQEKLSKLEKQLEREDRVVFLK</sequence>
<dbReference type="InterPro" id="IPR050143">
    <property type="entry name" value="TRIM/RBCC"/>
</dbReference>
<dbReference type="InterPro" id="IPR013083">
    <property type="entry name" value="Znf_RING/FYVE/PHD"/>
</dbReference>